<gene>
    <name evidence="2" type="ORF">J2S48_000777</name>
</gene>
<feature type="compositionally biased region" description="Basic and acidic residues" evidence="1">
    <location>
        <begin position="309"/>
        <end position="324"/>
    </location>
</feature>
<name>A0ABU2CIW7_9MICO</name>
<proteinExistence type="predicted"/>
<accession>A0ABU2CIW7</accession>
<evidence type="ECO:0000313" key="2">
    <source>
        <dbReference type="EMBL" id="MDR7381262.1"/>
    </source>
</evidence>
<dbReference type="Proteomes" id="UP001183585">
    <property type="component" value="Unassembled WGS sequence"/>
</dbReference>
<comment type="caution">
    <text evidence="2">The sequence shown here is derived from an EMBL/GenBank/DDBJ whole genome shotgun (WGS) entry which is preliminary data.</text>
</comment>
<evidence type="ECO:0000256" key="1">
    <source>
        <dbReference type="SAM" id="MobiDB-lite"/>
    </source>
</evidence>
<sequence length="324" mass="34540">MNPTTTRTLTPTELRRAMGAGDPAALADAWQVGRHLWPVLRALGYDSGYLGGRGANSDALAGRAPHLRRAGSPPGYLAFVAMIPGASGHDRIRLHHQGADLPRLPEHRGHLGVVLQDVPFKQSPSTPQRAQALADYGTKVLTEGVVLSARSGISVSLVHPEVLDSPNPAGRKNLARQADLVGALRVPPRPSPGGLGMPFDVVLLRRRPTGARSAGHPFTDISTIELGGRFATINEYFATHPEHVLSRVLPGRGSSSLLVPEANRTRLGQRMQEAFMRIGGAATQRGLTAPGFLHPPTPDRARTPAAPRPLDRGERPGASDDLHL</sequence>
<evidence type="ECO:0000313" key="3">
    <source>
        <dbReference type="Proteomes" id="UP001183585"/>
    </source>
</evidence>
<feature type="region of interest" description="Disordered" evidence="1">
    <location>
        <begin position="286"/>
        <end position="324"/>
    </location>
</feature>
<dbReference type="EMBL" id="JAVDYE010000001">
    <property type="protein sequence ID" value="MDR7381262.1"/>
    <property type="molecule type" value="Genomic_DNA"/>
</dbReference>
<organism evidence="2 3">
    <name type="scientific">Promicromonospora iranensis</name>
    <dbReference type="NCBI Taxonomy" id="1105144"/>
    <lineage>
        <taxon>Bacteria</taxon>
        <taxon>Bacillati</taxon>
        <taxon>Actinomycetota</taxon>
        <taxon>Actinomycetes</taxon>
        <taxon>Micrococcales</taxon>
        <taxon>Promicromonosporaceae</taxon>
        <taxon>Promicromonospora</taxon>
    </lineage>
</organism>
<protein>
    <submittedName>
        <fullName evidence="2">Uncharacterized protein</fullName>
    </submittedName>
</protein>
<keyword evidence="3" id="KW-1185">Reference proteome</keyword>
<dbReference type="RefSeq" id="WP_274997483.1">
    <property type="nucleotide sequence ID" value="NZ_JAJQQP010000016.1"/>
</dbReference>
<reference evidence="2 3" key="1">
    <citation type="submission" date="2023-07" db="EMBL/GenBank/DDBJ databases">
        <title>Sequencing the genomes of 1000 actinobacteria strains.</title>
        <authorList>
            <person name="Klenk H.-P."/>
        </authorList>
    </citation>
    <scope>NUCLEOTIDE SEQUENCE [LARGE SCALE GENOMIC DNA]</scope>
    <source>
        <strain evidence="2 3">DSM 45554</strain>
    </source>
</reference>